<sequence length="304" mass="32417">MNTLKANGITLAWDSFGDESAEPLLLIAGLGTQMIRWTVPFCEALAARGFRVIRFDNRDTGGSTWFDQHPALDFPALAAALQAGKPPVLAYRLEDMAADAVGLLDALGIAQAHVVGRSMGGMIAQLVASHYPERVLSLTSIMASSGNPALPGAAPEVMALMTRPAPDPQTDLEGFIAHGLAFAQRIAGKGYPFYPALQRQWLLEEIRRGRSTGGFARQLAAIALSADRRAQLAKIRVPSLVLHGTDDPLFLPVCAQDTASAIPGARLMILPGMGHDLPLVLYDTVVDAIARHQTTPAQARVNVT</sequence>
<dbReference type="GO" id="GO:0016787">
    <property type="term" value="F:hydrolase activity"/>
    <property type="evidence" value="ECO:0007669"/>
    <property type="project" value="UniProtKB-KW"/>
</dbReference>
<dbReference type="RefSeq" id="WP_188702862.1">
    <property type="nucleotide sequence ID" value="NZ_BMLX01000001.1"/>
</dbReference>
<evidence type="ECO:0000313" key="3">
    <source>
        <dbReference type="Proteomes" id="UP000637267"/>
    </source>
</evidence>
<dbReference type="Gene3D" id="3.40.50.1820">
    <property type="entry name" value="alpha/beta hydrolase"/>
    <property type="match status" value="1"/>
</dbReference>
<dbReference type="PANTHER" id="PTHR43433:SF5">
    <property type="entry name" value="AB HYDROLASE-1 DOMAIN-CONTAINING PROTEIN"/>
    <property type="match status" value="1"/>
</dbReference>
<comment type="caution">
    <text evidence="2">The sequence shown here is derived from an EMBL/GenBank/DDBJ whole genome shotgun (WGS) entry which is preliminary data.</text>
</comment>
<proteinExistence type="predicted"/>
<feature type="domain" description="AB hydrolase-1" evidence="1">
    <location>
        <begin position="23"/>
        <end position="277"/>
    </location>
</feature>
<evidence type="ECO:0000259" key="1">
    <source>
        <dbReference type="Pfam" id="PF00561"/>
    </source>
</evidence>
<dbReference type="PANTHER" id="PTHR43433">
    <property type="entry name" value="HYDROLASE, ALPHA/BETA FOLD FAMILY PROTEIN"/>
    <property type="match status" value="1"/>
</dbReference>
<reference evidence="3" key="1">
    <citation type="journal article" date="2019" name="Int. J. Syst. Evol. Microbiol.">
        <title>The Global Catalogue of Microorganisms (GCM) 10K type strain sequencing project: providing services to taxonomists for standard genome sequencing and annotation.</title>
        <authorList>
            <consortium name="The Broad Institute Genomics Platform"/>
            <consortium name="The Broad Institute Genome Sequencing Center for Infectious Disease"/>
            <person name="Wu L."/>
            <person name="Ma J."/>
        </authorList>
    </citation>
    <scope>NUCLEOTIDE SEQUENCE [LARGE SCALE GENOMIC DNA]</scope>
    <source>
        <strain evidence="3">CGMCC 1.8859</strain>
    </source>
</reference>
<protein>
    <submittedName>
        <fullName evidence="2">Alpha/beta hydrolase</fullName>
    </submittedName>
</protein>
<keyword evidence="2" id="KW-0378">Hydrolase</keyword>
<dbReference type="InterPro" id="IPR000073">
    <property type="entry name" value="AB_hydrolase_1"/>
</dbReference>
<dbReference type="Pfam" id="PF00561">
    <property type="entry name" value="Abhydrolase_1"/>
    <property type="match status" value="1"/>
</dbReference>
<name>A0ABQ2P660_9NEIS</name>
<organism evidence="2 3">
    <name type="scientific">Silvimonas iriomotensis</name>
    <dbReference type="NCBI Taxonomy" id="449662"/>
    <lineage>
        <taxon>Bacteria</taxon>
        <taxon>Pseudomonadati</taxon>
        <taxon>Pseudomonadota</taxon>
        <taxon>Betaproteobacteria</taxon>
        <taxon>Neisseriales</taxon>
        <taxon>Chitinibacteraceae</taxon>
        <taxon>Silvimonas</taxon>
    </lineage>
</organism>
<gene>
    <name evidence="2" type="ORF">GCM10010970_09590</name>
</gene>
<accession>A0ABQ2P660</accession>
<keyword evidence="3" id="KW-1185">Reference proteome</keyword>
<dbReference type="EMBL" id="BMLX01000001">
    <property type="protein sequence ID" value="GGP19232.1"/>
    <property type="molecule type" value="Genomic_DNA"/>
</dbReference>
<dbReference type="InterPro" id="IPR029058">
    <property type="entry name" value="AB_hydrolase_fold"/>
</dbReference>
<evidence type="ECO:0000313" key="2">
    <source>
        <dbReference type="EMBL" id="GGP19232.1"/>
    </source>
</evidence>
<dbReference type="SUPFAM" id="SSF53474">
    <property type="entry name" value="alpha/beta-Hydrolases"/>
    <property type="match status" value="1"/>
</dbReference>
<dbReference type="InterPro" id="IPR050471">
    <property type="entry name" value="AB_hydrolase"/>
</dbReference>
<dbReference type="Proteomes" id="UP000637267">
    <property type="component" value="Unassembled WGS sequence"/>
</dbReference>